<accession>A0A8S3YY16</accession>
<comment type="caution">
    <text evidence="2">The sequence shown here is derived from an EMBL/GenBank/DDBJ whole genome shotgun (WGS) entry which is preliminary data.</text>
</comment>
<gene>
    <name evidence="2" type="ORF">CUNI_LOCUS4714</name>
</gene>
<protein>
    <submittedName>
        <fullName evidence="2">Uncharacterized protein</fullName>
    </submittedName>
</protein>
<dbReference type="OrthoDB" id="6103745at2759"/>
<evidence type="ECO:0000256" key="1">
    <source>
        <dbReference type="SAM" id="SignalP"/>
    </source>
</evidence>
<sequence>MANVRSSQARLIPWSAVLALFCIVVTLASPDEVFVPDLSFTSQSEFKTVMSNEDLDAARKQEIKSQLEPQLADLFKNITGFRGVEVTVITI</sequence>
<reference evidence="2" key="1">
    <citation type="submission" date="2021-04" db="EMBL/GenBank/DDBJ databases">
        <authorList>
            <consortium name="Molecular Ecology Group"/>
        </authorList>
    </citation>
    <scope>NUCLEOTIDE SEQUENCE</scope>
</reference>
<keyword evidence="3" id="KW-1185">Reference proteome</keyword>
<organism evidence="2 3">
    <name type="scientific">Candidula unifasciata</name>
    <dbReference type="NCBI Taxonomy" id="100452"/>
    <lineage>
        <taxon>Eukaryota</taxon>
        <taxon>Metazoa</taxon>
        <taxon>Spiralia</taxon>
        <taxon>Lophotrochozoa</taxon>
        <taxon>Mollusca</taxon>
        <taxon>Gastropoda</taxon>
        <taxon>Heterobranchia</taxon>
        <taxon>Euthyneura</taxon>
        <taxon>Panpulmonata</taxon>
        <taxon>Eupulmonata</taxon>
        <taxon>Stylommatophora</taxon>
        <taxon>Helicina</taxon>
        <taxon>Helicoidea</taxon>
        <taxon>Geomitridae</taxon>
        <taxon>Candidula</taxon>
    </lineage>
</organism>
<dbReference type="AlphaFoldDB" id="A0A8S3YY16"/>
<evidence type="ECO:0000313" key="3">
    <source>
        <dbReference type="Proteomes" id="UP000678393"/>
    </source>
</evidence>
<feature type="non-terminal residue" evidence="2">
    <location>
        <position position="91"/>
    </location>
</feature>
<feature type="chain" id="PRO_5035814553" evidence="1">
    <location>
        <begin position="29"/>
        <end position="91"/>
    </location>
</feature>
<evidence type="ECO:0000313" key="2">
    <source>
        <dbReference type="EMBL" id="CAG5119156.1"/>
    </source>
</evidence>
<name>A0A8S3YY16_9EUPU</name>
<proteinExistence type="predicted"/>
<feature type="signal peptide" evidence="1">
    <location>
        <begin position="1"/>
        <end position="28"/>
    </location>
</feature>
<keyword evidence="1" id="KW-0732">Signal</keyword>
<dbReference type="Proteomes" id="UP000678393">
    <property type="component" value="Unassembled WGS sequence"/>
</dbReference>
<dbReference type="EMBL" id="CAJHNH020000664">
    <property type="protein sequence ID" value="CAG5119156.1"/>
    <property type="molecule type" value="Genomic_DNA"/>
</dbReference>